<organism evidence="1 2">
    <name type="scientific">Diversispora epigaea</name>
    <dbReference type="NCBI Taxonomy" id="1348612"/>
    <lineage>
        <taxon>Eukaryota</taxon>
        <taxon>Fungi</taxon>
        <taxon>Fungi incertae sedis</taxon>
        <taxon>Mucoromycota</taxon>
        <taxon>Glomeromycotina</taxon>
        <taxon>Glomeromycetes</taxon>
        <taxon>Diversisporales</taxon>
        <taxon>Diversisporaceae</taxon>
        <taxon>Diversispora</taxon>
    </lineage>
</organism>
<proteinExistence type="predicted"/>
<reference evidence="1 2" key="1">
    <citation type="submission" date="2018-08" db="EMBL/GenBank/DDBJ databases">
        <title>Genome and evolution of the arbuscular mycorrhizal fungus Diversispora epigaea (formerly Glomus versiforme) and its bacterial endosymbionts.</title>
        <authorList>
            <person name="Sun X."/>
            <person name="Fei Z."/>
            <person name="Harrison M."/>
        </authorList>
    </citation>
    <scope>NUCLEOTIDE SEQUENCE [LARGE SCALE GENOMIC DNA]</scope>
    <source>
        <strain evidence="1 2">IT104</strain>
    </source>
</reference>
<gene>
    <name evidence="1" type="ORF">Glove_50g112</name>
</gene>
<accession>A0A397JNQ9</accession>
<sequence length="123" mass="14015">MYLKSTHSPLDDGGHKWEVTLFCNKEAHSIGHVDIIPKSKASKVIPNESKPPTAYTMVYITNSKYDNPPEKFAATITFLKTNEKKTVKGIRGCPSRELLYDHVILIQLFLKRITLNLLNLYIL</sequence>
<dbReference type="AlphaFoldDB" id="A0A397JNQ9"/>
<evidence type="ECO:0000313" key="2">
    <source>
        <dbReference type="Proteomes" id="UP000266861"/>
    </source>
</evidence>
<comment type="caution">
    <text evidence="1">The sequence shown here is derived from an EMBL/GenBank/DDBJ whole genome shotgun (WGS) entry which is preliminary data.</text>
</comment>
<keyword evidence="2" id="KW-1185">Reference proteome</keyword>
<protein>
    <submittedName>
        <fullName evidence="1">Uncharacterized protein</fullName>
    </submittedName>
</protein>
<name>A0A397JNQ9_9GLOM</name>
<evidence type="ECO:0000313" key="1">
    <source>
        <dbReference type="EMBL" id="RHZ86543.1"/>
    </source>
</evidence>
<dbReference type="EMBL" id="PQFF01000047">
    <property type="protein sequence ID" value="RHZ86543.1"/>
    <property type="molecule type" value="Genomic_DNA"/>
</dbReference>
<dbReference type="OrthoDB" id="2386104at2759"/>
<dbReference type="Proteomes" id="UP000266861">
    <property type="component" value="Unassembled WGS sequence"/>
</dbReference>